<sequence length="47" mass="6131">MQKRYRLKQRTRRLRSNKFRRILQIYRLKRRIAHRHRVGFVILQQQQ</sequence>
<dbReference type="EMBL" id="RKQT01000003">
    <property type="protein sequence ID" value="RPE92284.1"/>
    <property type="molecule type" value="Genomic_DNA"/>
</dbReference>
<organism evidence="1 2">
    <name type="scientific">Frederiksenia canicola</name>
    <dbReference type="NCBI Taxonomy" id="123824"/>
    <lineage>
        <taxon>Bacteria</taxon>
        <taxon>Pseudomonadati</taxon>
        <taxon>Pseudomonadota</taxon>
        <taxon>Gammaproteobacteria</taxon>
        <taxon>Pasteurellales</taxon>
        <taxon>Pasteurellaceae</taxon>
        <taxon>Frederiksenia</taxon>
    </lineage>
</organism>
<reference evidence="1 2" key="1">
    <citation type="submission" date="2018-11" db="EMBL/GenBank/DDBJ databases">
        <title>Genomic Encyclopedia of Type Strains, Phase IV (KMG-IV): sequencing the most valuable type-strain genomes for metagenomic binning, comparative biology and taxonomic classification.</title>
        <authorList>
            <person name="Goeker M."/>
        </authorList>
    </citation>
    <scope>NUCLEOTIDE SEQUENCE [LARGE SCALE GENOMIC DNA]</scope>
    <source>
        <strain evidence="1 2">DSM 25797</strain>
    </source>
</reference>
<gene>
    <name evidence="1" type="ORF">EDC49_1575</name>
</gene>
<name>A0ABX9XPU0_9PAST</name>
<evidence type="ECO:0000313" key="2">
    <source>
        <dbReference type="Proteomes" id="UP000276901"/>
    </source>
</evidence>
<proteinExistence type="predicted"/>
<accession>A0ABX9XPU0</accession>
<comment type="caution">
    <text evidence="1">The sequence shown here is derived from an EMBL/GenBank/DDBJ whole genome shotgun (WGS) entry which is preliminary data.</text>
</comment>
<dbReference type="RefSeq" id="WP_165894259.1">
    <property type="nucleotide sequence ID" value="NZ_CP015029.1"/>
</dbReference>
<evidence type="ECO:0000313" key="1">
    <source>
        <dbReference type="EMBL" id="RPE92284.1"/>
    </source>
</evidence>
<dbReference type="Proteomes" id="UP000276901">
    <property type="component" value="Unassembled WGS sequence"/>
</dbReference>
<keyword evidence="2" id="KW-1185">Reference proteome</keyword>
<protein>
    <submittedName>
        <fullName evidence="1">Uncharacterized protein</fullName>
    </submittedName>
</protein>